<dbReference type="SUPFAM" id="SSF52743">
    <property type="entry name" value="Subtilisin-like"/>
    <property type="match status" value="1"/>
</dbReference>
<dbReference type="GO" id="GO:0006508">
    <property type="term" value="P:proteolysis"/>
    <property type="evidence" value="ECO:0007669"/>
    <property type="project" value="UniProtKB-KW"/>
</dbReference>
<evidence type="ECO:0000256" key="6">
    <source>
        <dbReference type="ARBA" id="ARBA00022801"/>
    </source>
</evidence>
<evidence type="ECO:0000256" key="5">
    <source>
        <dbReference type="ARBA" id="ARBA00022729"/>
    </source>
</evidence>
<dbReference type="InterPro" id="IPR046450">
    <property type="entry name" value="PA_dom_sf"/>
</dbReference>
<evidence type="ECO:0000256" key="10">
    <source>
        <dbReference type="SAM" id="SignalP"/>
    </source>
</evidence>
<dbReference type="Pfam" id="PF02225">
    <property type="entry name" value="PA"/>
    <property type="match status" value="1"/>
</dbReference>
<name>A0ABU1YR54_ROSSA</name>
<sequence length="1036" mass="104335">MSTSVVRKSAISAAIAMLGSSIGVASMAQEAFQPIGNDVALDKAFVQRGNDTQLTTVMVMLSGDSVVKMEHRLGRRLERGERESVAHARQGDQDAVRPHIERLGGRVLARLQNAINGIKIQIPKNRIAALRRLPGVVDVKAVGTYSRLNTNEVQLSGGPAAWQSTLGAFQGQGVKIAIIDTGIDYTHANFGGPGTVAAYNTARASGALAPDPSLVGPGAPKVKGGIDLVGDAYTGSNTPVPDPNPLDCRFNEGDTVGHGSHVAGTATGLGVLTNGQTYAGAYGASTYASNSFLIGPGMAPKADLYFARVFGCNGNTNVVAEAIDWAVSQGVDVISMSLGSNFGNVGNGDSGSLAEAQAVADATAAGIIVVAASGNAGPTPYITSAPGVFNGAISVAATDALAGVQTAQLALAGGNNISVINANGASYANGSNYPVHVLRNANGTVSLGCNPNEYDPAITGVSLAGKMVVTARGTCARTFRAGAAQHFGAAAAAMINNAAGFPPYEGPIPGGAADPNSGNIYEPVSIPFFGVALADAAKISGPTGGPAPATAVATSTGINPNAGFEKIASFSSQGARIGDSELRPSVTAAGVSVVSVASGSGNSSQVLSGTSMATPVVAGVAALAKQAHPGWSQPDLRAAIVQTAAPNLMQDMLQRNEGGGLVQAMPATATQAVVRMPNESVGFGFADLLTDFSVTKNMTVHNAATKAVQFNITAVKNSGPAGAAITVPASVIVNANSDAIVPVRLDVPASTMGGGTSFQDVGGYVQLTPANSRMNANVKLAVPFYMVGHSRSNLAVGVAGNTLNFSNAGGAIAAAPTFYTWGLSQPAAQGIQQADVRAVGARLSGTNVIFGINTHNRTSTTLAFQEFDICIDTSGGPGFTPNKVLIGINGSALSSSLQASQFASAIFPTDANCNINGNGSLLFTVTQPTDNSTLQIPVPRAGTAGLGMTVAQPRFKYVVRYFGTDGFGAQMPGIGSFNAFAPAISFGAAPIVAVNGAGAATFSVNAAELANTPALGIMVAMPDNVSGASQAALLNF</sequence>
<dbReference type="EMBL" id="JAVDXU010000003">
    <property type="protein sequence ID" value="MDR7271338.1"/>
    <property type="molecule type" value="Genomic_DNA"/>
</dbReference>
<dbReference type="Gene3D" id="3.40.50.200">
    <property type="entry name" value="Peptidase S8/S53 domain"/>
    <property type="match status" value="2"/>
</dbReference>
<feature type="chain" id="PRO_5047533262" evidence="10">
    <location>
        <begin position="26"/>
        <end position="1036"/>
    </location>
</feature>
<dbReference type="InterPro" id="IPR036852">
    <property type="entry name" value="Peptidase_S8/S53_dom_sf"/>
</dbReference>
<dbReference type="InterPro" id="IPR022398">
    <property type="entry name" value="Peptidase_S8_His-AS"/>
</dbReference>
<dbReference type="PROSITE" id="PS00138">
    <property type="entry name" value="SUBTILASE_SER"/>
    <property type="match status" value="1"/>
</dbReference>
<dbReference type="PROSITE" id="PS51892">
    <property type="entry name" value="SUBTILASE"/>
    <property type="match status" value="1"/>
</dbReference>
<feature type="domain" description="PA" evidence="12">
    <location>
        <begin position="446"/>
        <end position="539"/>
    </location>
</feature>
<dbReference type="InterPro" id="IPR023827">
    <property type="entry name" value="Peptidase_S8_Asp-AS"/>
</dbReference>
<dbReference type="SUPFAM" id="SSF52025">
    <property type="entry name" value="PA domain"/>
    <property type="match status" value="1"/>
</dbReference>
<dbReference type="PROSITE" id="PS00137">
    <property type="entry name" value="SUBTILASE_HIS"/>
    <property type="match status" value="1"/>
</dbReference>
<keyword evidence="2" id="KW-0134">Cell wall</keyword>
<keyword evidence="3" id="KW-0964">Secreted</keyword>
<dbReference type="RefSeq" id="WP_310268401.1">
    <property type="nucleotide sequence ID" value="NZ_JAVDXU010000003.1"/>
</dbReference>
<evidence type="ECO:0000256" key="9">
    <source>
        <dbReference type="RuleBase" id="RU003355"/>
    </source>
</evidence>
<evidence type="ECO:0000313" key="14">
    <source>
        <dbReference type="Proteomes" id="UP001180453"/>
    </source>
</evidence>
<evidence type="ECO:0000256" key="1">
    <source>
        <dbReference type="ARBA" id="ARBA00011073"/>
    </source>
</evidence>
<dbReference type="Pfam" id="PF00082">
    <property type="entry name" value="Peptidase_S8"/>
    <property type="match status" value="1"/>
</dbReference>
<feature type="active site" description="Charge relay system" evidence="8">
    <location>
        <position position="258"/>
    </location>
</feature>
<accession>A0ABU1YR54</accession>
<feature type="active site" description="Charge relay system" evidence="8">
    <location>
        <position position="611"/>
    </location>
</feature>
<evidence type="ECO:0000313" key="13">
    <source>
        <dbReference type="EMBL" id="MDR7271338.1"/>
    </source>
</evidence>
<dbReference type="GO" id="GO:0008233">
    <property type="term" value="F:peptidase activity"/>
    <property type="evidence" value="ECO:0007669"/>
    <property type="project" value="UniProtKB-KW"/>
</dbReference>
<keyword evidence="7 8" id="KW-0720">Serine protease</keyword>
<evidence type="ECO:0000256" key="8">
    <source>
        <dbReference type="PROSITE-ProRule" id="PRU01240"/>
    </source>
</evidence>
<gene>
    <name evidence="13" type="ORF">J2X20_004006</name>
</gene>
<comment type="similarity">
    <text evidence="1 8 9">Belongs to the peptidase S8 family.</text>
</comment>
<keyword evidence="4 8" id="KW-0645">Protease</keyword>
<evidence type="ECO:0000256" key="4">
    <source>
        <dbReference type="ARBA" id="ARBA00022670"/>
    </source>
</evidence>
<evidence type="ECO:0000256" key="3">
    <source>
        <dbReference type="ARBA" id="ARBA00022525"/>
    </source>
</evidence>
<dbReference type="PANTHER" id="PTHR43806">
    <property type="entry name" value="PEPTIDASE S8"/>
    <property type="match status" value="1"/>
</dbReference>
<dbReference type="PRINTS" id="PR00723">
    <property type="entry name" value="SUBTILISIN"/>
</dbReference>
<evidence type="ECO:0000256" key="7">
    <source>
        <dbReference type="ARBA" id="ARBA00022825"/>
    </source>
</evidence>
<dbReference type="InterPro" id="IPR000209">
    <property type="entry name" value="Peptidase_S8/S53_dom"/>
</dbReference>
<feature type="active site" description="Charge relay system" evidence="8">
    <location>
        <position position="180"/>
    </location>
</feature>
<dbReference type="PROSITE" id="PS00136">
    <property type="entry name" value="SUBTILASE_ASP"/>
    <property type="match status" value="1"/>
</dbReference>
<keyword evidence="5 10" id="KW-0732">Signal</keyword>
<feature type="domain" description="Peptidase S8/S53" evidence="11">
    <location>
        <begin position="171"/>
        <end position="660"/>
    </location>
</feature>
<protein>
    <submittedName>
        <fullName evidence="13">Subtilisin family serine protease</fullName>
    </submittedName>
</protein>
<evidence type="ECO:0000259" key="11">
    <source>
        <dbReference type="Pfam" id="PF00082"/>
    </source>
</evidence>
<keyword evidence="14" id="KW-1185">Reference proteome</keyword>
<comment type="caution">
    <text evidence="13">The sequence shown here is derived from an EMBL/GenBank/DDBJ whole genome shotgun (WGS) entry which is preliminary data.</text>
</comment>
<dbReference type="InterPro" id="IPR015500">
    <property type="entry name" value="Peptidase_S8_subtilisin-rel"/>
</dbReference>
<dbReference type="PANTHER" id="PTHR43806:SF11">
    <property type="entry name" value="CEREVISIN-RELATED"/>
    <property type="match status" value="1"/>
</dbReference>
<keyword evidence="6 8" id="KW-0378">Hydrolase</keyword>
<dbReference type="Proteomes" id="UP001180453">
    <property type="component" value="Unassembled WGS sequence"/>
</dbReference>
<proteinExistence type="inferred from homology"/>
<dbReference type="InterPro" id="IPR023828">
    <property type="entry name" value="Peptidase_S8_Ser-AS"/>
</dbReference>
<organism evidence="13 14">
    <name type="scientific">Roseateles saccharophilus</name>
    <name type="common">Pseudomonas saccharophila</name>
    <dbReference type="NCBI Taxonomy" id="304"/>
    <lineage>
        <taxon>Bacteria</taxon>
        <taxon>Pseudomonadati</taxon>
        <taxon>Pseudomonadota</taxon>
        <taxon>Betaproteobacteria</taxon>
        <taxon>Burkholderiales</taxon>
        <taxon>Sphaerotilaceae</taxon>
        <taxon>Roseateles</taxon>
    </lineage>
</organism>
<reference evidence="13 14" key="1">
    <citation type="submission" date="2023-07" db="EMBL/GenBank/DDBJ databases">
        <title>Sorghum-associated microbial communities from plants grown in Nebraska, USA.</title>
        <authorList>
            <person name="Schachtman D."/>
        </authorList>
    </citation>
    <scope>NUCLEOTIDE SEQUENCE [LARGE SCALE GENOMIC DNA]</scope>
    <source>
        <strain evidence="13 14">BE314</strain>
    </source>
</reference>
<feature type="signal peptide" evidence="10">
    <location>
        <begin position="1"/>
        <end position="25"/>
    </location>
</feature>
<dbReference type="InterPro" id="IPR050131">
    <property type="entry name" value="Peptidase_S8_subtilisin-like"/>
</dbReference>
<evidence type="ECO:0000259" key="12">
    <source>
        <dbReference type="Pfam" id="PF02225"/>
    </source>
</evidence>
<evidence type="ECO:0000256" key="2">
    <source>
        <dbReference type="ARBA" id="ARBA00022512"/>
    </source>
</evidence>
<dbReference type="InterPro" id="IPR003137">
    <property type="entry name" value="PA_domain"/>
</dbReference>